<reference evidence="3" key="1">
    <citation type="journal article" date="2019" name="Int. J. Syst. Evol. Microbiol.">
        <title>The Global Catalogue of Microorganisms (GCM) 10K type strain sequencing project: providing services to taxonomists for standard genome sequencing and annotation.</title>
        <authorList>
            <consortium name="The Broad Institute Genomics Platform"/>
            <consortium name="The Broad Institute Genome Sequencing Center for Infectious Disease"/>
            <person name="Wu L."/>
            <person name="Ma J."/>
        </authorList>
    </citation>
    <scope>NUCLEOTIDE SEQUENCE [LARGE SCALE GENOMIC DNA]</scope>
    <source>
        <strain evidence="3">CECT 7706</strain>
    </source>
</reference>
<keyword evidence="3" id="KW-1185">Reference proteome</keyword>
<dbReference type="Proteomes" id="UP001236663">
    <property type="component" value="Unassembled WGS sequence"/>
</dbReference>
<feature type="transmembrane region" description="Helical" evidence="1">
    <location>
        <begin position="6"/>
        <end position="24"/>
    </location>
</feature>
<keyword evidence="1" id="KW-1133">Transmembrane helix</keyword>
<dbReference type="EMBL" id="JAUFQS010000009">
    <property type="protein sequence ID" value="MDN3688396.1"/>
    <property type="molecule type" value="Genomic_DNA"/>
</dbReference>
<name>A0ABT8C9P8_9BACT</name>
<organism evidence="2 3">
    <name type="scientific">Cyclobacterium jeungdonense</name>
    <dbReference type="NCBI Taxonomy" id="708087"/>
    <lineage>
        <taxon>Bacteria</taxon>
        <taxon>Pseudomonadati</taxon>
        <taxon>Bacteroidota</taxon>
        <taxon>Cytophagia</taxon>
        <taxon>Cytophagales</taxon>
        <taxon>Cyclobacteriaceae</taxon>
        <taxon>Cyclobacterium</taxon>
    </lineage>
</organism>
<proteinExistence type="predicted"/>
<accession>A0ABT8C9P8</accession>
<comment type="caution">
    <text evidence="2">The sequence shown here is derived from an EMBL/GenBank/DDBJ whole genome shotgun (WGS) entry which is preliminary data.</text>
</comment>
<evidence type="ECO:0000313" key="3">
    <source>
        <dbReference type="Proteomes" id="UP001236663"/>
    </source>
</evidence>
<keyword evidence="1" id="KW-0812">Transmembrane</keyword>
<keyword evidence="1" id="KW-0472">Membrane</keyword>
<protein>
    <submittedName>
        <fullName evidence="2">Uncharacterized protein</fullName>
    </submittedName>
</protein>
<evidence type="ECO:0000256" key="1">
    <source>
        <dbReference type="SAM" id="Phobius"/>
    </source>
</evidence>
<dbReference type="RefSeq" id="WP_163385966.1">
    <property type="nucleotide sequence ID" value="NZ_JAUFQS010000009.1"/>
</dbReference>
<sequence length="74" mass="8694">MSGTLIIMLFIFPIAVMAALELIAKGNSLKPDFHEFSIKEKIFRKKWLPLRDMAKKLHLWVIDHSLNLVQEDFR</sequence>
<gene>
    <name evidence="2" type="ORF">QWZ15_11180</name>
</gene>
<evidence type="ECO:0000313" key="2">
    <source>
        <dbReference type="EMBL" id="MDN3688396.1"/>
    </source>
</evidence>